<dbReference type="EMBL" id="JADKFW010000004">
    <property type="protein sequence ID" value="MBK9716336.1"/>
    <property type="molecule type" value="Genomic_DNA"/>
</dbReference>
<name>A0A9D7XD99_9BACT</name>
<accession>A0A9D7XD99</accession>
<dbReference type="Proteomes" id="UP000808349">
    <property type="component" value="Unassembled WGS sequence"/>
</dbReference>
<sequence length="242" mass="28905">MKLHSLIFIILNLFLLSYWAIKRNTLISYANQYSKWEVGTKIKQYKFRSAQELFSLQLYSPEVSDFYLLNLNYLKLLYNINEEIDYVNFKAINTIKNQYIIQHKVIKPENNFSLPNFNLEYYPHEFEPMLNKLIVSCLAEVVFECLLIFDRMCMCNDRYSINTLYVNPQNKYKLFYLGLRTCDFYEGSYLVINKDTIPDPLEVPYKLSAHIDSTTKIHKYFHLYGEKDSLISTYKTKIIELD</sequence>
<keyword evidence="1" id="KW-1133">Transmembrane helix</keyword>
<feature type="transmembrane region" description="Helical" evidence="1">
    <location>
        <begin position="6"/>
        <end position="21"/>
    </location>
</feature>
<gene>
    <name evidence="2" type="ORF">IPO85_02200</name>
</gene>
<protein>
    <submittedName>
        <fullName evidence="2">Uncharacterized protein</fullName>
    </submittedName>
</protein>
<keyword evidence="1" id="KW-0472">Membrane</keyword>
<evidence type="ECO:0000256" key="1">
    <source>
        <dbReference type="SAM" id="Phobius"/>
    </source>
</evidence>
<keyword evidence="1" id="KW-0812">Transmembrane</keyword>
<evidence type="ECO:0000313" key="3">
    <source>
        <dbReference type="Proteomes" id="UP000808349"/>
    </source>
</evidence>
<evidence type="ECO:0000313" key="2">
    <source>
        <dbReference type="EMBL" id="MBK9716336.1"/>
    </source>
</evidence>
<dbReference type="AlphaFoldDB" id="A0A9D7XD99"/>
<organism evidence="2 3">
    <name type="scientific">Candidatus Defluviibacterium haderslevense</name>
    <dbReference type="NCBI Taxonomy" id="2981993"/>
    <lineage>
        <taxon>Bacteria</taxon>
        <taxon>Pseudomonadati</taxon>
        <taxon>Bacteroidota</taxon>
        <taxon>Saprospiria</taxon>
        <taxon>Saprospirales</taxon>
        <taxon>Saprospiraceae</taxon>
        <taxon>Candidatus Defluviibacterium</taxon>
    </lineage>
</organism>
<comment type="caution">
    <text evidence="2">The sequence shown here is derived from an EMBL/GenBank/DDBJ whole genome shotgun (WGS) entry which is preliminary data.</text>
</comment>
<proteinExistence type="predicted"/>
<reference evidence="2 3" key="1">
    <citation type="submission" date="2020-10" db="EMBL/GenBank/DDBJ databases">
        <title>Connecting structure to function with the recovery of over 1000 high-quality activated sludge metagenome-assembled genomes encoding full-length rRNA genes using long-read sequencing.</title>
        <authorList>
            <person name="Singleton C.M."/>
            <person name="Petriglieri F."/>
            <person name="Kristensen J.M."/>
            <person name="Kirkegaard R.H."/>
            <person name="Michaelsen T.Y."/>
            <person name="Andersen M.H."/>
            <person name="Karst S.M."/>
            <person name="Dueholm M.S."/>
            <person name="Nielsen P.H."/>
            <person name="Albertsen M."/>
        </authorList>
    </citation>
    <scope>NUCLEOTIDE SEQUENCE [LARGE SCALE GENOMIC DNA]</scope>
    <source>
        <strain evidence="2">Ribe_18-Q3-R11-54_BAT3C.373</strain>
    </source>
</reference>